<name>A0ABT6DFC9_9BACT</name>
<accession>A0ABT6DFC9</accession>
<organism evidence="3 4">
    <name type="scientific">Bdellovibrio svalbardensis</name>
    <dbReference type="NCBI Taxonomy" id="2972972"/>
    <lineage>
        <taxon>Bacteria</taxon>
        <taxon>Pseudomonadati</taxon>
        <taxon>Bdellovibrionota</taxon>
        <taxon>Bdellovibrionia</taxon>
        <taxon>Bdellovibrionales</taxon>
        <taxon>Pseudobdellovibrionaceae</taxon>
        <taxon>Bdellovibrio</taxon>
    </lineage>
</organism>
<dbReference type="Proteomes" id="UP001152321">
    <property type="component" value="Unassembled WGS sequence"/>
</dbReference>
<gene>
    <name evidence="3" type="ORF">NWE73_04165</name>
</gene>
<feature type="compositionally biased region" description="Low complexity" evidence="1">
    <location>
        <begin position="116"/>
        <end position="130"/>
    </location>
</feature>
<sequence>MFRLCAIALSSLFLLSACASGTFKARQEQREKMASSTGMYCEFVNGDTHPDIDVELNLQMARRCDANKNFSITNYKNVSDQIGVMYCCAMQGHEPRVSKRERSAPPAPAMTPAQPPVAAKQAPAAPASAPKADESNDEIVAE</sequence>
<dbReference type="PROSITE" id="PS51257">
    <property type="entry name" value="PROKAR_LIPOPROTEIN"/>
    <property type="match status" value="1"/>
</dbReference>
<keyword evidence="2" id="KW-0732">Signal</keyword>
<dbReference type="RefSeq" id="WP_277577021.1">
    <property type="nucleotide sequence ID" value="NZ_JANRMI010000001.1"/>
</dbReference>
<dbReference type="EMBL" id="JANRMI010000001">
    <property type="protein sequence ID" value="MDG0815546.1"/>
    <property type="molecule type" value="Genomic_DNA"/>
</dbReference>
<evidence type="ECO:0000256" key="2">
    <source>
        <dbReference type="SAM" id="SignalP"/>
    </source>
</evidence>
<feature type="signal peptide" evidence="2">
    <location>
        <begin position="1"/>
        <end position="19"/>
    </location>
</feature>
<proteinExistence type="predicted"/>
<feature type="compositionally biased region" description="Pro residues" evidence="1">
    <location>
        <begin position="105"/>
        <end position="115"/>
    </location>
</feature>
<comment type="caution">
    <text evidence="3">The sequence shown here is derived from an EMBL/GenBank/DDBJ whole genome shotgun (WGS) entry which is preliminary data.</text>
</comment>
<reference evidence="3" key="1">
    <citation type="submission" date="2022-08" db="EMBL/GenBank/DDBJ databases">
        <title>Novel Bdellovibrio Species Isolated from Svalbard: Designation Bdellovibrio svalbardensis.</title>
        <authorList>
            <person name="Mitchell R.J."/>
            <person name="Choi S.Y."/>
        </authorList>
    </citation>
    <scope>NUCLEOTIDE SEQUENCE</scope>
    <source>
        <strain evidence="3">PAP01</strain>
    </source>
</reference>
<evidence type="ECO:0000313" key="4">
    <source>
        <dbReference type="Proteomes" id="UP001152321"/>
    </source>
</evidence>
<feature type="region of interest" description="Disordered" evidence="1">
    <location>
        <begin position="97"/>
        <end position="142"/>
    </location>
</feature>
<keyword evidence="4" id="KW-1185">Reference proteome</keyword>
<evidence type="ECO:0000256" key="1">
    <source>
        <dbReference type="SAM" id="MobiDB-lite"/>
    </source>
</evidence>
<protein>
    <submittedName>
        <fullName evidence="3">Uncharacterized protein</fullName>
    </submittedName>
</protein>
<feature type="chain" id="PRO_5046902160" evidence="2">
    <location>
        <begin position="20"/>
        <end position="142"/>
    </location>
</feature>
<evidence type="ECO:0000313" key="3">
    <source>
        <dbReference type="EMBL" id="MDG0815546.1"/>
    </source>
</evidence>